<dbReference type="Pfam" id="PF00440">
    <property type="entry name" value="TetR_N"/>
    <property type="match status" value="1"/>
</dbReference>
<dbReference type="RefSeq" id="WP_090673198.1">
    <property type="nucleotide sequence ID" value="NZ_FNIT01000004.1"/>
</dbReference>
<keyword evidence="3" id="KW-0804">Transcription</keyword>
<dbReference type="PROSITE" id="PS50977">
    <property type="entry name" value="HTH_TETR_2"/>
    <property type="match status" value="1"/>
</dbReference>
<evidence type="ECO:0000259" key="5">
    <source>
        <dbReference type="PROSITE" id="PS50977"/>
    </source>
</evidence>
<accession>A0A1H0HW20</accession>
<proteinExistence type="predicted"/>
<evidence type="ECO:0000256" key="2">
    <source>
        <dbReference type="ARBA" id="ARBA00023125"/>
    </source>
</evidence>
<keyword evidence="2 4" id="KW-0238">DNA-binding</keyword>
<dbReference type="AlphaFoldDB" id="A0A1H0HW20"/>
<dbReference type="InterPro" id="IPR036271">
    <property type="entry name" value="Tet_transcr_reg_TetR-rel_C_sf"/>
</dbReference>
<dbReference type="OrthoDB" id="9795242at2"/>
<dbReference type="EMBL" id="FNIT01000004">
    <property type="protein sequence ID" value="SDO22941.1"/>
    <property type="molecule type" value="Genomic_DNA"/>
</dbReference>
<evidence type="ECO:0000256" key="3">
    <source>
        <dbReference type="ARBA" id="ARBA00023163"/>
    </source>
</evidence>
<dbReference type="PRINTS" id="PR00455">
    <property type="entry name" value="HTHTETR"/>
</dbReference>
<feature type="domain" description="HTH tetR-type" evidence="5">
    <location>
        <begin position="8"/>
        <end position="68"/>
    </location>
</feature>
<dbReference type="Gene3D" id="1.10.357.10">
    <property type="entry name" value="Tetracycline Repressor, domain 2"/>
    <property type="match status" value="1"/>
</dbReference>
<dbReference type="InterPro" id="IPR001647">
    <property type="entry name" value="HTH_TetR"/>
</dbReference>
<keyword evidence="1" id="KW-0805">Transcription regulation</keyword>
<dbReference type="SUPFAM" id="SSF48498">
    <property type="entry name" value="Tetracyclin repressor-like, C-terminal domain"/>
    <property type="match status" value="1"/>
</dbReference>
<evidence type="ECO:0000313" key="7">
    <source>
        <dbReference type="Proteomes" id="UP000198793"/>
    </source>
</evidence>
<sequence length="196" mass="21401">MGVGRPREFDPDVALDSAMELFWRQGYEGTSLSDLTEAMGIAKPSLYAVFGNKEELFRKALDRYAARRSDMSCNALSEPTSRRAVERMLLAFAGVDAEGDTPKGCLMVQGALVCSEASETIRQELCARRAEGEAALCRRMAEWKEAGDLPADADPKDLARYVMAVAQGITVQAASGASAEDLRRVVTMTMRTWPPV</sequence>
<name>A0A1H0HW20_9HYPH</name>
<dbReference type="PANTHER" id="PTHR47506:SF1">
    <property type="entry name" value="HTH-TYPE TRANSCRIPTIONAL REGULATOR YJDC"/>
    <property type="match status" value="1"/>
</dbReference>
<evidence type="ECO:0000313" key="6">
    <source>
        <dbReference type="EMBL" id="SDO22941.1"/>
    </source>
</evidence>
<protein>
    <submittedName>
        <fullName evidence="6">DNA-binding transcriptional regulator, AcrR family</fullName>
    </submittedName>
</protein>
<feature type="DNA-binding region" description="H-T-H motif" evidence="4">
    <location>
        <begin position="31"/>
        <end position="50"/>
    </location>
</feature>
<dbReference type="InterPro" id="IPR011075">
    <property type="entry name" value="TetR_C"/>
</dbReference>
<dbReference type="SUPFAM" id="SSF46689">
    <property type="entry name" value="Homeodomain-like"/>
    <property type="match status" value="1"/>
</dbReference>
<reference evidence="6 7" key="1">
    <citation type="submission" date="2016-10" db="EMBL/GenBank/DDBJ databases">
        <authorList>
            <person name="de Groot N.N."/>
        </authorList>
    </citation>
    <scope>NUCLEOTIDE SEQUENCE [LARGE SCALE GENOMIC DNA]</scope>
    <source>
        <strain evidence="7">L7-484,KACC 16230,DSM 25025</strain>
    </source>
</reference>
<dbReference type="PANTHER" id="PTHR47506">
    <property type="entry name" value="TRANSCRIPTIONAL REGULATORY PROTEIN"/>
    <property type="match status" value="1"/>
</dbReference>
<organism evidence="6 7">
    <name type="scientific">Aureimonas jatrophae</name>
    <dbReference type="NCBI Taxonomy" id="1166073"/>
    <lineage>
        <taxon>Bacteria</taxon>
        <taxon>Pseudomonadati</taxon>
        <taxon>Pseudomonadota</taxon>
        <taxon>Alphaproteobacteria</taxon>
        <taxon>Hyphomicrobiales</taxon>
        <taxon>Aurantimonadaceae</taxon>
        <taxon>Aureimonas</taxon>
    </lineage>
</organism>
<dbReference type="STRING" id="1166073.SAMN05192530_104296"/>
<dbReference type="GO" id="GO:0003677">
    <property type="term" value="F:DNA binding"/>
    <property type="evidence" value="ECO:0007669"/>
    <property type="project" value="UniProtKB-UniRule"/>
</dbReference>
<dbReference type="Pfam" id="PF16925">
    <property type="entry name" value="TetR_C_13"/>
    <property type="match status" value="1"/>
</dbReference>
<evidence type="ECO:0000256" key="4">
    <source>
        <dbReference type="PROSITE-ProRule" id="PRU00335"/>
    </source>
</evidence>
<keyword evidence="7" id="KW-1185">Reference proteome</keyword>
<dbReference type="Proteomes" id="UP000198793">
    <property type="component" value="Unassembled WGS sequence"/>
</dbReference>
<dbReference type="InterPro" id="IPR009057">
    <property type="entry name" value="Homeodomain-like_sf"/>
</dbReference>
<dbReference type="Gene3D" id="1.10.10.60">
    <property type="entry name" value="Homeodomain-like"/>
    <property type="match status" value="1"/>
</dbReference>
<gene>
    <name evidence="6" type="ORF">SAMN05192530_104296</name>
</gene>
<evidence type="ECO:0000256" key="1">
    <source>
        <dbReference type="ARBA" id="ARBA00023015"/>
    </source>
</evidence>